<organism evidence="2 3">
    <name type="scientific">Microthlaspi erraticum</name>
    <dbReference type="NCBI Taxonomy" id="1685480"/>
    <lineage>
        <taxon>Eukaryota</taxon>
        <taxon>Viridiplantae</taxon>
        <taxon>Streptophyta</taxon>
        <taxon>Embryophyta</taxon>
        <taxon>Tracheophyta</taxon>
        <taxon>Spermatophyta</taxon>
        <taxon>Magnoliopsida</taxon>
        <taxon>eudicotyledons</taxon>
        <taxon>Gunneridae</taxon>
        <taxon>Pentapetalae</taxon>
        <taxon>rosids</taxon>
        <taxon>malvids</taxon>
        <taxon>Brassicales</taxon>
        <taxon>Brassicaceae</taxon>
        <taxon>Coluteocarpeae</taxon>
        <taxon>Microthlaspi</taxon>
    </lineage>
</organism>
<accession>A0A6D2J6A3</accession>
<gene>
    <name evidence="2" type="ORF">MERR_LOCUS23768</name>
</gene>
<feature type="compositionally biased region" description="Acidic residues" evidence="1">
    <location>
        <begin position="11"/>
        <end position="22"/>
    </location>
</feature>
<sequence length="129" mass="14155">MGIMDGSSSNDENDDLVYEDSDLTSRHVSQAAGAEDLIHYTKAARNSGKVNKGKDIASTFVSANLLRHLRARGPHGPPTLVDHEDSDVEMERGFMRDARKGTSNASMPTIVSLDDEDNDDTMEKEVYGR</sequence>
<feature type="region of interest" description="Disordered" evidence="1">
    <location>
        <begin position="96"/>
        <end position="129"/>
    </location>
</feature>
<name>A0A6D2J6A3_9BRAS</name>
<comment type="caution">
    <text evidence="2">The sequence shown here is derived from an EMBL/GenBank/DDBJ whole genome shotgun (WGS) entry which is preliminary data.</text>
</comment>
<evidence type="ECO:0000313" key="2">
    <source>
        <dbReference type="EMBL" id="CAA7036533.1"/>
    </source>
</evidence>
<dbReference type="OrthoDB" id="1101576at2759"/>
<evidence type="ECO:0000313" key="3">
    <source>
        <dbReference type="Proteomes" id="UP000467841"/>
    </source>
</evidence>
<keyword evidence="3" id="KW-1185">Reference proteome</keyword>
<reference evidence="2" key="1">
    <citation type="submission" date="2020-01" db="EMBL/GenBank/DDBJ databases">
        <authorList>
            <person name="Mishra B."/>
        </authorList>
    </citation>
    <scope>NUCLEOTIDE SEQUENCE [LARGE SCALE GENOMIC DNA]</scope>
</reference>
<dbReference type="EMBL" id="CACVBM020001163">
    <property type="protein sequence ID" value="CAA7036533.1"/>
    <property type="molecule type" value="Genomic_DNA"/>
</dbReference>
<feature type="compositionally biased region" description="Polar residues" evidence="1">
    <location>
        <begin position="1"/>
        <end position="10"/>
    </location>
</feature>
<protein>
    <submittedName>
        <fullName evidence="2">Uncharacterized protein</fullName>
    </submittedName>
</protein>
<proteinExistence type="predicted"/>
<evidence type="ECO:0000256" key="1">
    <source>
        <dbReference type="SAM" id="MobiDB-lite"/>
    </source>
</evidence>
<dbReference type="AlphaFoldDB" id="A0A6D2J6A3"/>
<dbReference type="Proteomes" id="UP000467841">
    <property type="component" value="Unassembled WGS sequence"/>
</dbReference>
<feature type="region of interest" description="Disordered" evidence="1">
    <location>
        <begin position="1"/>
        <end position="24"/>
    </location>
</feature>